<feature type="compositionally biased region" description="Polar residues" evidence="1">
    <location>
        <begin position="100"/>
        <end position="110"/>
    </location>
</feature>
<feature type="compositionally biased region" description="Low complexity" evidence="1">
    <location>
        <begin position="20"/>
        <end position="48"/>
    </location>
</feature>
<comment type="caution">
    <text evidence="2">The sequence shown here is derived from an EMBL/GenBank/DDBJ whole genome shotgun (WGS) entry which is preliminary data.</text>
</comment>
<reference evidence="3" key="1">
    <citation type="journal article" date="2019" name="Int. J. Syst. Evol. Microbiol.">
        <title>The Global Catalogue of Microorganisms (GCM) 10K type strain sequencing project: providing services to taxonomists for standard genome sequencing and annotation.</title>
        <authorList>
            <consortium name="The Broad Institute Genomics Platform"/>
            <consortium name="The Broad Institute Genome Sequencing Center for Infectious Disease"/>
            <person name="Wu L."/>
            <person name="Ma J."/>
        </authorList>
    </citation>
    <scope>NUCLEOTIDE SEQUENCE [LARGE SCALE GENOMIC DNA]</scope>
    <source>
        <strain evidence="3">JCM 17021</strain>
    </source>
</reference>
<dbReference type="Proteomes" id="UP001501803">
    <property type="component" value="Unassembled WGS sequence"/>
</dbReference>
<evidence type="ECO:0000256" key="1">
    <source>
        <dbReference type="SAM" id="MobiDB-lite"/>
    </source>
</evidence>
<sequence length="110" mass="10724">MTGTAVPPTTESVEGPVDESSTVSSADASSADTTAPSPGATSTGAASARFNPAESLDAVSRSTAAKPAAPVNDGAVDGEPPRVSVEGPSVEGSVKVMSHSPRTSTSGPRQ</sequence>
<dbReference type="EMBL" id="BAABCN010000002">
    <property type="protein sequence ID" value="GAA3863553.1"/>
    <property type="molecule type" value="Genomic_DNA"/>
</dbReference>
<feature type="region of interest" description="Disordered" evidence="1">
    <location>
        <begin position="1"/>
        <end position="110"/>
    </location>
</feature>
<feature type="compositionally biased region" description="Polar residues" evidence="1">
    <location>
        <begin position="1"/>
        <end position="12"/>
    </location>
</feature>
<gene>
    <name evidence="2" type="ORF">GCM10022381_04420</name>
</gene>
<name>A0ABP7K4M3_9MICO</name>
<evidence type="ECO:0000313" key="2">
    <source>
        <dbReference type="EMBL" id="GAA3863553.1"/>
    </source>
</evidence>
<feature type="compositionally biased region" description="Low complexity" evidence="1">
    <location>
        <begin position="83"/>
        <end position="96"/>
    </location>
</feature>
<protein>
    <submittedName>
        <fullName evidence="2">Uncharacterized protein</fullName>
    </submittedName>
</protein>
<evidence type="ECO:0000313" key="3">
    <source>
        <dbReference type="Proteomes" id="UP001501803"/>
    </source>
</evidence>
<organism evidence="2 3">
    <name type="scientific">Leifsonia kafniensis</name>
    <dbReference type="NCBI Taxonomy" id="475957"/>
    <lineage>
        <taxon>Bacteria</taxon>
        <taxon>Bacillati</taxon>
        <taxon>Actinomycetota</taxon>
        <taxon>Actinomycetes</taxon>
        <taxon>Micrococcales</taxon>
        <taxon>Microbacteriaceae</taxon>
        <taxon>Leifsonia</taxon>
    </lineage>
</organism>
<proteinExistence type="predicted"/>
<keyword evidence="3" id="KW-1185">Reference proteome</keyword>
<accession>A0ABP7K4M3</accession>